<dbReference type="AlphaFoldDB" id="A0A1K1MMQ9"/>
<evidence type="ECO:0008006" key="3">
    <source>
        <dbReference type="Google" id="ProtNLM"/>
    </source>
</evidence>
<evidence type="ECO:0000313" key="2">
    <source>
        <dbReference type="Proteomes" id="UP000183461"/>
    </source>
</evidence>
<sequence length="321" mass="37225">MKVRFHLPDFARMFKFNVVFLTMLENSPELFREGVEIASIYGVFPPSLWNGGRVVHGMCQKDFVKGVTNYFNKKGIPLRFTFTNPMIEKKHLSDDFCNMVMHIADNGMNECIVMSPILEDYIRKTYPNYKLTSSTCKRITEPEALYSEVCKDYHIVVLDYDLNNKFDILEKIPDKSKCEILVNACCNPQCANRSLHYQTIGLEQIAYANHVRKYPNVPFDSAKFAASHPEAKAIFECNCEHRSLFDVKGLSNHITPDDIWNKYVPMGFNQFKIEGRTFDMFNLMEHYLYYMVKPECIDKARLIFLRNLSLNGAIIVPDQAI</sequence>
<dbReference type="Proteomes" id="UP000183461">
    <property type="component" value="Unassembled WGS sequence"/>
</dbReference>
<dbReference type="EMBL" id="FPIP01000002">
    <property type="protein sequence ID" value="SFW24341.1"/>
    <property type="molecule type" value="Genomic_DNA"/>
</dbReference>
<protein>
    <recommendedName>
        <fullName evidence="3">Collagenase-like protease, PrtC family</fullName>
    </recommendedName>
</protein>
<evidence type="ECO:0000313" key="1">
    <source>
        <dbReference type="EMBL" id="SFW24341.1"/>
    </source>
</evidence>
<gene>
    <name evidence="1" type="ORF">SAMN02910280_1343</name>
</gene>
<dbReference type="RefSeq" id="WP_072299691.1">
    <property type="nucleotide sequence ID" value="NZ_FPIP01000002.1"/>
</dbReference>
<name>A0A1K1MMQ9_RUMFL</name>
<accession>A0A1K1MMQ9</accession>
<reference evidence="2" key="1">
    <citation type="submission" date="2016-11" db="EMBL/GenBank/DDBJ databases">
        <authorList>
            <person name="Varghese N."/>
            <person name="Submissions S."/>
        </authorList>
    </citation>
    <scope>NUCLEOTIDE SEQUENCE [LARGE SCALE GENOMIC DNA]</scope>
    <source>
        <strain evidence="2">YL228</strain>
    </source>
</reference>
<organism evidence="1 2">
    <name type="scientific">Ruminococcus flavefaciens</name>
    <dbReference type="NCBI Taxonomy" id="1265"/>
    <lineage>
        <taxon>Bacteria</taxon>
        <taxon>Bacillati</taxon>
        <taxon>Bacillota</taxon>
        <taxon>Clostridia</taxon>
        <taxon>Eubacteriales</taxon>
        <taxon>Oscillospiraceae</taxon>
        <taxon>Ruminococcus</taxon>
    </lineage>
</organism>
<proteinExistence type="predicted"/>